<evidence type="ECO:0000259" key="1">
    <source>
        <dbReference type="Pfam" id="PF09346"/>
    </source>
</evidence>
<sequence>MDIQGIKQLISFSKERELNQSYDVTSFLEEVKRTLGAIPDNTVLQFITTYGFSYFNEEMVVSPLEKQANSDELLYVSGILGFGNTQRSVEKSIKMYYCKEQISMKFFPLCEGASGDLIVYSLEESSLGNIYYWSHDAPIDDDLVLVAKSLNDFISRIEPKKEDKEDKREVVSVTYSPRLLKLINEKRIKDGLPPLEQ</sequence>
<dbReference type="GeneID" id="78569899"/>
<gene>
    <name evidence="2" type="ORF">NCTC13043_00151</name>
</gene>
<evidence type="ECO:0000313" key="2">
    <source>
        <dbReference type="EMBL" id="SUC11308.1"/>
    </source>
</evidence>
<dbReference type="EMBL" id="UGTP01000001">
    <property type="protein sequence ID" value="SUC11308.1"/>
    <property type="molecule type" value="Genomic_DNA"/>
</dbReference>
<dbReference type="RefSeq" id="WP_115082677.1">
    <property type="nucleotide sequence ID" value="NZ_UGTP01000001.1"/>
</dbReference>
<protein>
    <submittedName>
        <fullName evidence="2">SMI1 / KNR4 family</fullName>
    </submittedName>
</protein>
<dbReference type="Pfam" id="PF09346">
    <property type="entry name" value="SMI1_KNR4"/>
    <property type="match status" value="1"/>
</dbReference>
<dbReference type="InterPro" id="IPR037883">
    <property type="entry name" value="Knr4/Smi1-like_sf"/>
</dbReference>
<organism evidence="2 3">
    <name type="scientific">Prevotella pallens</name>
    <dbReference type="NCBI Taxonomy" id="60133"/>
    <lineage>
        <taxon>Bacteria</taxon>
        <taxon>Pseudomonadati</taxon>
        <taxon>Bacteroidota</taxon>
        <taxon>Bacteroidia</taxon>
        <taxon>Bacteroidales</taxon>
        <taxon>Prevotellaceae</taxon>
        <taxon>Prevotella</taxon>
    </lineage>
</organism>
<reference evidence="2 3" key="1">
    <citation type="submission" date="2018-06" db="EMBL/GenBank/DDBJ databases">
        <authorList>
            <consortium name="Pathogen Informatics"/>
            <person name="Doyle S."/>
        </authorList>
    </citation>
    <scope>NUCLEOTIDE SEQUENCE [LARGE SCALE GENOMIC DNA]</scope>
    <source>
        <strain evidence="2 3">NCTC13043</strain>
    </source>
</reference>
<name>A0A379EY18_9BACT</name>
<feature type="domain" description="Knr4/Smi1-like" evidence="1">
    <location>
        <begin position="42"/>
        <end position="155"/>
    </location>
</feature>
<dbReference type="InterPro" id="IPR018958">
    <property type="entry name" value="Knr4/Smi1-like_dom"/>
</dbReference>
<dbReference type="SUPFAM" id="SSF160631">
    <property type="entry name" value="SMI1/KNR4-like"/>
    <property type="match status" value="1"/>
</dbReference>
<dbReference type="OrthoDB" id="1077337at2"/>
<proteinExistence type="predicted"/>
<dbReference type="AlphaFoldDB" id="A0A379EY18"/>
<dbReference type="Proteomes" id="UP000254235">
    <property type="component" value="Unassembled WGS sequence"/>
</dbReference>
<accession>A0A379EY18</accession>
<evidence type="ECO:0000313" key="3">
    <source>
        <dbReference type="Proteomes" id="UP000254235"/>
    </source>
</evidence>
<dbReference type="Gene3D" id="3.40.1580.10">
    <property type="entry name" value="SMI1/KNR4-like"/>
    <property type="match status" value="1"/>
</dbReference>